<proteinExistence type="predicted"/>
<gene>
    <name evidence="2" type="ORF">B0H16DRAFT_1905497</name>
</gene>
<evidence type="ECO:0000313" key="3">
    <source>
        <dbReference type="Proteomes" id="UP001215598"/>
    </source>
</evidence>
<accession>A0AAD7GH66</accession>
<protein>
    <submittedName>
        <fullName evidence="2">Uncharacterized protein</fullName>
    </submittedName>
</protein>
<keyword evidence="3" id="KW-1185">Reference proteome</keyword>
<reference evidence="2" key="1">
    <citation type="submission" date="2023-03" db="EMBL/GenBank/DDBJ databases">
        <title>Massive genome expansion in bonnet fungi (Mycena s.s.) driven by repeated elements and novel gene families across ecological guilds.</title>
        <authorList>
            <consortium name="Lawrence Berkeley National Laboratory"/>
            <person name="Harder C.B."/>
            <person name="Miyauchi S."/>
            <person name="Viragh M."/>
            <person name="Kuo A."/>
            <person name="Thoen E."/>
            <person name="Andreopoulos B."/>
            <person name="Lu D."/>
            <person name="Skrede I."/>
            <person name="Drula E."/>
            <person name="Henrissat B."/>
            <person name="Morin E."/>
            <person name="Kohler A."/>
            <person name="Barry K."/>
            <person name="LaButti K."/>
            <person name="Morin E."/>
            <person name="Salamov A."/>
            <person name="Lipzen A."/>
            <person name="Mereny Z."/>
            <person name="Hegedus B."/>
            <person name="Baldrian P."/>
            <person name="Stursova M."/>
            <person name="Weitz H."/>
            <person name="Taylor A."/>
            <person name="Grigoriev I.V."/>
            <person name="Nagy L.G."/>
            <person name="Martin F."/>
            <person name="Kauserud H."/>
        </authorList>
    </citation>
    <scope>NUCLEOTIDE SEQUENCE</scope>
    <source>
        <strain evidence="2">CBHHK182m</strain>
    </source>
</reference>
<dbReference type="AlphaFoldDB" id="A0AAD7GH66"/>
<feature type="compositionally biased region" description="Basic and acidic residues" evidence="1">
    <location>
        <begin position="119"/>
        <end position="131"/>
    </location>
</feature>
<organism evidence="2 3">
    <name type="scientific">Mycena metata</name>
    <dbReference type="NCBI Taxonomy" id="1033252"/>
    <lineage>
        <taxon>Eukaryota</taxon>
        <taxon>Fungi</taxon>
        <taxon>Dikarya</taxon>
        <taxon>Basidiomycota</taxon>
        <taxon>Agaricomycotina</taxon>
        <taxon>Agaricomycetes</taxon>
        <taxon>Agaricomycetidae</taxon>
        <taxon>Agaricales</taxon>
        <taxon>Marasmiineae</taxon>
        <taxon>Mycenaceae</taxon>
        <taxon>Mycena</taxon>
    </lineage>
</organism>
<evidence type="ECO:0000313" key="2">
    <source>
        <dbReference type="EMBL" id="KAJ7688793.1"/>
    </source>
</evidence>
<sequence>MTKDAKIIAHHCCHHSVSPPPPYASSGMFSMPELPEVPSTPDGGAAEDADWLNARWCEELAELLVKADGLIKERETELGVTSAICKRGTLKNKHATLVARLSPTPRHSPPLSHASLSVLEHRPRHELRLKP</sequence>
<comment type="caution">
    <text evidence="2">The sequence shown here is derived from an EMBL/GenBank/DDBJ whole genome shotgun (WGS) entry which is preliminary data.</text>
</comment>
<dbReference type="Proteomes" id="UP001215598">
    <property type="component" value="Unassembled WGS sequence"/>
</dbReference>
<name>A0AAD7GH66_9AGAR</name>
<evidence type="ECO:0000256" key="1">
    <source>
        <dbReference type="SAM" id="MobiDB-lite"/>
    </source>
</evidence>
<feature type="region of interest" description="Disordered" evidence="1">
    <location>
        <begin position="101"/>
        <end position="131"/>
    </location>
</feature>
<dbReference type="EMBL" id="JARKIB010000925">
    <property type="protein sequence ID" value="KAJ7688793.1"/>
    <property type="molecule type" value="Genomic_DNA"/>
</dbReference>